<dbReference type="InterPro" id="IPR016181">
    <property type="entry name" value="Acyl_CoA_acyltransferase"/>
</dbReference>
<dbReference type="PROSITE" id="PS51186">
    <property type="entry name" value="GNAT"/>
    <property type="match status" value="1"/>
</dbReference>
<dbReference type="Proteomes" id="UP001516662">
    <property type="component" value="Unassembled WGS sequence"/>
</dbReference>
<protein>
    <submittedName>
        <fullName evidence="4">GNAT family N-acetyltransferase</fullName>
    </submittedName>
</protein>
<keyword evidence="2" id="KW-0012">Acyltransferase</keyword>
<dbReference type="InterPro" id="IPR000182">
    <property type="entry name" value="GNAT_dom"/>
</dbReference>
<name>A0ABR9QGD0_9BACI</name>
<evidence type="ECO:0000313" key="4">
    <source>
        <dbReference type="EMBL" id="MBE4907557.1"/>
    </source>
</evidence>
<dbReference type="CDD" id="cd04301">
    <property type="entry name" value="NAT_SF"/>
    <property type="match status" value="1"/>
</dbReference>
<evidence type="ECO:0000313" key="5">
    <source>
        <dbReference type="Proteomes" id="UP001516662"/>
    </source>
</evidence>
<sequence>MEIRILNSSDAEAYRKIRLHALQGNPEAFSSSYEEEVEYPLERTASRLDEGTSFTFGAFIDNTLVGVVSLVLETRHKIKHRATIFAMYVNPDHRKLGVGKQLMVAAIEEAQKLDEIEQIYLTVNASNEPAKRLYLSLGFKTYGVDKRALKIEDQYYDEELMVLVK</sequence>
<dbReference type="Pfam" id="PF00583">
    <property type="entry name" value="Acetyltransf_1"/>
    <property type="match status" value="1"/>
</dbReference>
<dbReference type="EMBL" id="JADCLJ010000011">
    <property type="protein sequence ID" value="MBE4907557.1"/>
    <property type="molecule type" value="Genomic_DNA"/>
</dbReference>
<reference evidence="4 5" key="1">
    <citation type="submission" date="2020-10" db="EMBL/GenBank/DDBJ databases">
        <title>Bacillus sp. HD4P25, an endophyte from a halophyte.</title>
        <authorList>
            <person name="Sun J.-Q."/>
        </authorList>
    </citation>
    <scope>NUCLEOTIDE SEQUENCE [LARGE SCALE GENOMIC DNA]</scope>
    <source>
        <strain evidence="4 5">YIM 93174</strain>
    </source>
</reference>
<evidence type="ECO:0000259" key="3">
    <source>
        <dbReference type="PROSITE" id="PS51186"/>
    </source>
</evidence>
<dbReference type="SUPFAM" id="SSF55729">
    <property type="entry name" value="Acyl-CoA N-acyltransferases (Nat)"/>
    <property type="match status" value="1"/>
</dbReference>
<dbReference type="Gene3D" id="3.40.630.30">
    <property type="match status" value="1"/>
</dbReference>
<dbReference type="InterPro" id="IPR050680">
    <property type="entry name" value="YpeA/RimI_acetyltransf"/>
</dbReference>
<evidence type="ECO:0000256" key="2">
    <source>
        <dbReference type="ARBA" id="ARBA00023315"/>
    </source>
</evidence>
<evidence type="ECO:0000256" key="1">
    <source>
        <dbReference type="ARBA" id="ARBA00022679"/>
    </source>
</evidence>
<dbReference type="RefSeq" id="WP_193535034.1">
    <property type="nucleotide sequence ID" value="NZ_JADCLJ010000011.1"/>
</dbReference>
<comment type="caution">
    <text evidence="4">The sequence shown here is derived from an EMBL/GenBank/DDBJ whole genome shotgun (WGS) entry which is preliminary data.</text>
</comment>
<gene>
    <name evidence="4" type="ORF">IMZ08_05700</name>
</gene>
<feature type="domain" description="N-acetyltransferase" evidence="3">
    <location>
        <begin position="1"/>
        <end position="162"/>
    </location>
</feature>
<keyword evidence="1" id="KW-0808">Transferase</keyword>
<dbReference type="PANTHER" id="PTHR43420">
    <property type="entry name" value="ACETYLTRANSFERASE"/>
    <property type="match status" value="1"/>
</dbReference>
<organism evidence="4 5">
    <name type="scientific">Litchfieldia luteola</name>
    <dbReference type="NCBI Taxonomy" id="682179"/>
    <lineage>
        <taxon>Bacteria</taxon>
        <taxon>Bacillati</taxon>
        <taxon>Bacillota</taxon>
        <taxon>Bacilli</taxon>
        <taxon>Bacillales</taxon>
        <taxon>Bacillaceae</taxon>
        <taxon>Litchfieldia</taxon>
    </lineage>
</organism>
<proteinExistence type="predicted"/>
<accession>A0ABR9QGD0</accession>
<keyword evidence="5" id="KW-1185">Reference proteome</keyword>